<dbReference type="PANTHER" id="PTHR42852:SF13">
    <property type="entry name" value="PROTEIN DIPZ"/>
    <property type="match status" value="1"/>
</dbReference>
<protein>
    <submittedName>
        <fullName evidence="2">AhpC/TSA family protein</fullName>
    </submittedName>
</protein>
<keyword evidence="3" id="KW-1185">Reference proteome</keyword>
<dbReference type="InterPro" id="IPR050553">
    <property type="entry name" value="Thioredoxin_ResA/DsbE_sf"/>
</dbReference>
<dbReference type="InterPro" id="IPR036249">
    <property type="entry name" value="Thioredoxin-like_sf"/>
</dbReference>
<dbReference type="CDD" id="cd02966">
    <property type="entry name" value="TlpA_like_family"/>
    <property type="match status" value="1"/>
</dbReference>
<evidence type="ECO:0000259" key="1">
    <source>
        <dbReference type="Pfam" id="PF00578"/>
    </source>
</evidence>
<gene>
    <name evidence="2" type="ORF">SAMN05446037_1003299</name>
</gene>
<evidence type="ECO:0000313" key="2">
    <source>
        <dbReference type="EMBL" id="SNS07664.1"/>
    </source>
</evidence>
<dbReference type="AlphaFoldDB" id="A0A239BKW1"/>
<dbReference type="GO" id="GO:0016209">
    <property type="term" value="F:antioxidant activity"/>
    <property type="evidence" value="ECO:0007669"/>
    <property type="project" value="InterPro"/>
</dbReference>
<reference evidence="3" key="1">
    <citation type="submission" date="2017-06" db="EMBL/GenBank/DDBJ databases">
        <authorList>
            <person name="Varghese N."/>
            <person name="Submissions S."/>
        </authorList>
    </citation>
    <scope>NUCLEOTIDE SEQUENCE [LARGE SCALE GENOMIC DNA]</scope>
    <source>
        <strain evidence="3">SCA</strain>
    </source>
</reference>
<sequence>MPHLDEFHQANESNDFVVIAVSAMEDMNTVKQYIEKEGYSFPGLVDKDAAIAYQYQVRYTPTTYLINKEGTIVDVLIGPLDFSALKEKF</sequence>
<dbReference type="PANTHER" id="PTHR42852">
    <property type="entry name" value="THIOL:DISULFIDE INTERCHANGE PROTEIN DSBE"/>
    <property type="match status" value="1"/>
</dbReference>
<dbReference type="SUPFAM" id="SSF52833">
    <property type="entry name" value="Thioredoxin-like"/>
    <property type="match status" value="1"/>
</dbReference>
<dbReference type="OrthoDB" id="9809733at2"/>
<dbReference type="InterPro" id="IPR000866">
    <property type="entry name" value="AhpC/TSA"/>
</dbReference>
<evidence type="ECO:0000313" key="3">
    <source>
        <dbReference type="Proteomes" id="UP000198304"/>
    </source>
</evidence>
<dbReference type="Gene3D" id="3.40.30.10">
    <property type="entry name" value="Glutaredoxin"/>
    <property type="match status" value="1"/>
</dbReference>
<dbReference type="Pfam" id="PF00578">
    <property type="entry name" value="AhpC-TSA"/>
    <property type="match status" value="1"/>
</dbReference>
<organism evidence="2 3">
    <name type="scientific">Anaerovirgula multivorans</name>
    <dbReference type="NCBI Taxonomy" id="312168"/>
    <lineage>
        <taxon>Bacteria</taxon>
        <taxon>Bacillati</taxon>
        <taxon>Bacillota</taxon>
        <taxon>Clostridia</taxon>
        <taxon>Peptostreptococcales</taxon>
        <taxon>Natronincolaceae</taxon>
        <taxon>Anaerovirgula</taxon>
    </lineage>
</organism>
<feature type="domain" description="Alkyl hydroperoxide reductase subunit C/ Thiol specific antioxidant" evidence="1">
    <location>
        <begin position="1"/>
        <end position="74"/>
    </location>
</feature>
<accession>A0A239BKW1</accession>
<dbReference type="EMBL" id="FZOJ01000003">
    <property type="protein sequence ID" value="SNS07664.1"/>
    <property type="molecule type" value="Genomic_DNA"/>
</dbReference>
<dbReference type="Proteomes" id="UP000198304">
    <property type="component" value="Unassembled WGS sequence"/>
</dbReference>
<dbReference type="GO" id="GO:0016491">
    <property type="term" value="F:oxidoreductase activity"/>
    <property type="evidence" value="ECO:0007669"/>
    <property type="project" value="InterPro"/>
</dbReference>
<name>A0A239BKW1_9FIRM</name>
<proteinExistence type="predicted"/>